<proteinExistence type="predicted"/>
<organism evidence="1 2">
    <name type="scientific">Cellulomonas alba</name>
    <dbReference type="NCBI Taxonomy" id="3053467"/>
    <lineage>
        <taxon>Bacteria</taxon>
        <taxon>Bacillati</taxon>
        <taxon>Actinomycetota</taxon>
        <taxon>Actinomycetes</taxon>
        <taxon>Micrococcales</taxon>
        <taxon>Cellulomonadaceae</taxon>
        <taxon>Cellulomonas</taxon>
    </lineage>
</organism>
<reference evidence="1 2" key="1">
    <citation type="submission" date="2023-06" db="EMBL/GenBank/DDBJ databases">
        <title>Cellulomonas sp. MW4 Whole genome sequence.</title>
        <authorList>
            <person name="Park S."/>
        </authorList>
    </citation>
    <scope>NUCLEOTIDE SEQUENCE [LARGE SCALE GENOMIC DNA]</scope>
    <source>
        <strain evidence="1 2">MW4</strain>
    </source>
</reference>
<dbReference type="EMBL" id="JAUCGQ010000001">
    <property type="protein sequence ID" value="MDM7854885.1"/>
    <property type="molecule type" value="Genomic_DNA"/>
</dbReference>
<sequence>MTAPAQAFPQTLDGRDLLVVPTGTDVLQLARAWFPDAVWTRRPVSAQDAVVRPMTGARFRGLAAAGVTVAAPGVMRLDAAVDLLGPRPVALGSAVATGLAAQPADVYELSLAAVGEAAAETARAWLVAAARRASGAVVPADGSSVVVPDRGELLDLTLWTAVPMSAQDALPLLRPALAGGRLGEPRTAGAGPGPVPFSITAMFEFDGALTIELARPTHQPAVLASLDWREHGPWAYRVAWSSSPDVEMDPASPLLAIARGRMRPVVGRAMSALWRAVGGTVVDAGGFVVTPDELRDQASQR</sequence>
<protein>
    <submittedName>
        <fullName evidence="1">Uncharacterized protein</fullName>
    </submittedName>
</protein>
<accession>A0ABT7SFB5</accession>
<gene>
    <name evidence="1" type="ORF">QRT04_08075</name>
</gene>
<evidence type="ECO:0000313" key="2">
    <source>
        <dbReference type="Proteomes" id="UP001529338"/>
    </source>
</evidence>
<keyword evidence="2" id="KW-1185">Reference proteome</keyword>
<dbReference type="RefSeq" id="WP_289454706.1">
    <property type="nucleotide sequence ID" value="NZ_JAUCGQ010000001.1"/>
</dbReference>
<dbReference type="Proteomes" id="UP001529338">
    <property type="component" value="Unassembled WGS sequence"/>
</dbReference>
<evidence type="ECO:0000313" key="1">
    <source>
        <dbReference type="EMBL" id="MDM7854885.1"/>
    </source>
</evidence>
<name>A0ABT7SFB5_9CELL</name>
<comment type="caution">
    <text evidence="1">The sequence shown here is derived from an EMBL/GenBank/DDBJ whole genome shotgun (WGS) entry which is preliminary data.</text>
</comment>